<protein>
    <submittedName>
        <fullName evidence="1">Uncharacterized protein</fullName>
    </submittedName>
</protein>
<name>A0A2V3ID96_9FLOR</name>
<organism evidence="1 2">
    <name type="scientific">Gracilariopsis chorda</name>
    <dbReference type="NCBI Taxonomy" id="448386"/>
    <lineage>
        <taxon>Eukaryota</taxon>
        <taxon>Rhodophyta</taxon>
        <taxon>Florideophyceae</taxon>
        <taxon>Rhodymeniophycidae</taxon>
        <taxon>Gracilariales</taxon>
        <taxon>Gracilariaceae</taxon>
        <taxon>Gracilariopsis</taxon>
    </lineage>
</organism>
<evidence type="ECO:0000313" key="1">
    <source>
        <dbReference type="EMBL" id="PXF40059.1"/>
    </source>
</evidence>
<keyword evidence="2" id="KW-1185">Reference proteome</keyword>
<evidence type="ECO:0000313" key="2">
    <source>
        <dbReference type="Proteomes" id="UP000247409"/>
    </source>
</evidence>
<dbReference type="Proteomes" id="UP000247409">
    <property type="component" value="Unassembled WGS sequence"/>
</dbReference>
<reference evidence="1 2" key="1">
    <citation type="journal article" date="2018" name="Mol. Biol. Evol.">
        <title>Analysis of the draft genome of the red seaweed Gracilariopsis chorda provides insights into genome size evolution in Rhodophyta.</title>
        <authorList>
            <person name="Lee J."/>
            <person name="Yang E.C."/>
            <person name="Graf L."/>
            <person name="Yang J.H."/>
            <person name="Qiu H."/>
            <person name="Zel Zion U."/>
            <person name="Chan C.X."/>
            <person name="Stephens T.G."/>
            <person name="Weber A.P.M."/>
            <person name="Boo G.H."/>
            <person name="Boo S.M."/>
            <person name="Kim K.M."/>
            <person name="Shin Y."/>
            <person name="Jung M."/>
            <person name="Lee S.J."/>
            <person name="Yim H.S."/>
            <person name="Lee J.H."/>
            <person name="Bhattacharya D."/>
            <person name="Yoon H.S."/>
        </authorList>
    </citation>
    <scope>NUCLEOTIDE SEQUENCE [LARGE SCALE GENOMIC DNA]</scope>
    <source>
        <strain evidence="1 2">SKKU-2015</strain>
        <tissue evidence="1">Whole body</tissue>
    </source>
</reference>
<proteinExistence type="predicted"/>
<accession>A0A2V3ID96</accession>
<dbReference type="AlphaFoldDB" id="A0A2V3ID96"/>
<gene>
    <name evidence="1" type="ORF">BWQ96_10228</name>
</gene>
<dbReference type="EMBL" id="NBIV01000366">
    <property type="protein sequence ID" value="PXF40059.1"/>
    <property type="molecule type" value="Genomic_DNA"/>
</dbReference>
<comment type="caution">
    <text evidence="1">The sequence shown here is derived from an EMBL/GenBank/DDBJ whole genome shotgun (WGS) entry which is preliminary data.</text>
</comment>
<sequence length="64" mass="7183">MAAGLDIPSSVPYAAVQEKEDEEICSTEELPAVEGSELFHQELGQDVDVHVQSVDWTHVDRCRW</sequence>